<dbReference type="PRINTS" id="PR00080">
    <property type="entry name" value="SDRFAMILY"/>
</dbReference>
<organism evidence="4 5">
    <name type="scientific">Euphydryas editha</name>
    <name type="common">Edith's checkerspot</name>
    <dbReference type="NCBI Taxonomy" id="104508"/>
    <lineage>
        <taxon>Eukaryota</taxon>
        <taxon>Metazoa</taxon>
        <taxon>Ecdysozoa</taxon>
        <taxon>Arthropoda</taxon>
        <taxon>Hexapoda</taxon>
        <taxon>Insecta</taxon>
        <taxon>Pterygota</taxon>
        <taxon>Neoptera</taxon>
        <taxon>Endopterygota</taxon>
        <taxon>Lepidoptera</taxon>
        <taxon>Glossata</taxon>
        <taxon>Ditrysia</taxon>
        <taxon>Papilionoidea</taxon>
        <taxon>Nymphalidae</taxon>
        <taxon>Nymphalinae</taxon>
        <taxon>Euphydryas</taxon>
    </lineage>
</organism>
<proteinExistence type="inferred from homology"/>
<accession>A0AAU9V3X2</accession>
<evidence type="ECO:0008006" key="6">
    <source>
        <dbReference type="Google" id="ProtNLM"/>
    </source>
</evidence>
<evidence type="ECO:0000256" key="1">
    <source>
        <dbReference type="ARBA" id="ARBA00006484"/>
    </source>
</evidence>
<evidence type="ECO:0000256" key="3">
    <source>
        <dbReference type="RuleBase" id="RU000363"/>
    </source>
</evidence>
<evidence type="ECO:0000256" key="2">
    <source>
        <dbReference type="ARBA" id="ARBA00023002"/>
    </source>
</evidence>
<dbReference type="Proteomes" id="UP001153954">
    <property type="component" value="Unassembled WGS sequence"/>
</dbReference>
<reference evidence="4" key="1">
    <citation type="submission" date="2022-03" db="EMBL/GenBank/DDBJ databases">
        <authorList>
            <person name="Tunstrom K."/>
        </authorList>
    </citation>
    <scope>NUCLEOTIDE SEQUENCE</scope>
</reference>
<dbReference type="EMBL" id="CAKOGL010000029">
    <property type="protein sequence ID" value="CAH2106003.1"/>
    <property type="molecule type" value="Genomic_DNA"/>
</dbReference>
<dbReference type="SUPFAM" id="SSF51735">
    <property type="entry name" value="NAD(P)-binding Rossmann-fold domains"/>
    <property type="match status" value="1"/>
</dbReference>
<dbReference type="Pfam" id="PF00106">
    <property type="entry name" value="adh_short"/>
    <property type="match status" value="1"/>
</dbReference>
<sequence length="251" mass="27704">MNREIKGKVVAVTGSADGLGLAMVTSFLEQGVKLAILLDINENMGNEALARLKQKFGNDRAVFYKCNVLDDIDDTYQMITSNHKSIDILVNNAGVVDEKNIKRTMNINSIAVMEWTMKFYKYMSLANGGKGGTIINVSSVCSYKITPFLPYYQASKFAVLGFSKSIGHEKIFKKSGVRVITLCPGLTRTNLAYFLNVWEGCSLEEFSAHLSSDHWQDTPAVGDGTVEIFKNAESGSVWVVEGSRLAEKVDF</sequence>
<keyword evidence="5" id="KW-1185">Reference proteome</keyword>
<dbReference type="AlphaFoldDB" id="A0AAU9V3X2"/>
<dbReference type="PANTHER" id="PTHR44229:SF8">
    <property type="entry name" value="ALCOHOL DEHYDROGENASE-RELATED"/>
    <property type="match status" value="1"/>
</dbReference>
<dbReference type="PANTHER" id="PTHR44229">
    <property type="entry name" value="15-HYDROXYPROSTAGLANDIN DEHYDROGENASE [NAD(+)]"/>
    <property type="match status" value="1"/>
</dbReference>
<comment type="similarity">
    <text evidence="1 3">Belongs to the short-chain dehydrogenases/reductases (SDR) family.</text>
</comment>
<gene>
    <name evidence="4" type="ORF">EEDITHA_LOCUS20194</name>
</gene>
<protein>
    <recommendedName>
        <fullName evidence="6">Alcohol dehydrogenase</fullName>
    </recommendedName>
</protein>
<name>A0AAU9V3X2_EUPED</name>
<keyword evidence="2" id="KW-0560">Oxidoreductase</keyword>
<dbReference type="InterPro" id="IPR002347">
    <property type="entry name" value="SDR_fam"/>
</dbReference>
<dbReference type="GO" id="GO:0005737">
    <property type="term" value="C:cytoplasm"/>
    <property type="evidence" value="ECO:0007669"/>
    <property type="project" value="TreeGrafter"/>
</dbReference>
<comment type="caution">
    <text evidence="4">The sequence shown here is derived from an EMBL/GenBank/DDBJ whole genome shotgun (WGS) entry which is preliminary data.</text>
</comment>
<dbReference type="PRINTS" id="PR00081">
    <property type="entry name" value="GDHRDH"/>
</dbReference>
<dbReference type="GO" id="GO:0016616">
    <property type="term" value="F:oxidoreductase activity, acting on the CH-OH group of donors, NAD or NADP as acceptor"/>
    <property type="evidence" value="ECO:0007669"/>
    <property type="project" value="TreeGrafter"/>
</dbReference>
<dbReference type="InterPro" id="IPR036291">
    <property type="entry name" value="NAD(P)-bd_dom_sf"/>
</dbReference>
<dbReference type="Gene3D" id="3.40.50.720">
    <property type="entry name" value="NAD(P)-binding Rossmann-like Domain"/>
    <property type="match status" value="1"/>
</dbReference>
<evidence type="ECO:0000313" key="4">
    <source>
        <dbReference type="EMBL" id="CAH2106003.1"/>
    </source>
</evidence>
<evidence type="ECO:0000313" key="5">
    <source>
        <dbReference type="Proteomes" id="UP001153954"/>
    </source>
</evidence>